<proteinExistence type="predicted"/>
<dbReference type="Proteomes" id="UP000494111">
    <property type="component" value="Unassembled WGS sequence"/>
</dbReference>
<evidence type="ECO:0000313" key="2">
    <source>
        <dbReference type="Proteomes" id="UP000494111"/>
    </source>
</evidence>
<dbReference type="RefSeq" id="WP_175216426.1">
    <property type="nucleotide sequence ID" value="NZ_CADIJO010000007.1"/>
</dbReference>
<accession>A0A6S6ZUH3</accession>
<reference evidence="1 2" key="1">
    <citation type="submission" date="2020-04" db="EMBL/GenBank/DDBJ databases">
        <authorList>
            <person name="De Canck E."/>
        </authorList>
    </citation>
    <scope>NUCLEOTIDE SEQUENCE [LARGE SCALE GENOMIC DNA]</scope>
    <source>
        <strain evidence="1 2">LMG 3458</strain>
    </source>
</reference>
<sequence>MAKFKKGDKVRRLVEDYGPATVGEVYTVAGYRSRYSLALEGHVYSDDIPWGYKEDYFELVQEPPAPKEFRFRRTADARALSSKFDTAESAAEYLRANGATGREYEIVEVSVVQTVTVRRTLEVKQ</sequence>
<gene>
    <name evidence="1" type="ORF">LMG3458_02474</name>
</gene>
<dbReference type="EMBL" id="CADIJO010000007">
    <property type="protein sequence ID" value="CAB3697631.1"/>
    <property type="molecule type" value="Genomic_DNA"/>
</dbReference>
<dbReference type="AlphaFoldDB" id="A0A6S6ZUH3"/>
<protein>
    <submittedName>
        <fullName evidence="1">Uncharacterized protein</fullName>
    </submittedName>
</protein>
<evidence type="ECO:0000313" key="1">
    <source>
        <dbReference type="EMBL" id="CAB3697631.1"/>
    </source>
</evidence>
<organism evidence="1 2">
    <name type="scientific">Achromobacter deleyi</name>
    <dbReference type="NCBI Taxonomy" id="1353891"/>
    <lineage>
        <taxon>Bacteria</taxon>
        <taxon>Pseudomonadati</taxon>
        <taxon>Pseudomonadota</taxon>
        <taxon>Betaproteobacteria</taxon>
        <taxon>Burkholderiales</taxon>
        <taxon>Alcaligenaceae</taxon>
        <taxon>Achromobacter</taxon>
    </lineage>
</organism>
<name>A0A6S6ZUH3_9BURK</name>